<sequence length="65" mass="7624">MKTKTKTILALIPMFISVVWVATVFVMQIQQEIWNWKFYASFLAFLGFTALFLTFLFWAIGRGKI</sequence>
<feature type="transmembrane region" description="Helical" evidence="1">
    <location>
        <begin position="38"/>
        <end position="60"/>
    </location>
</feature>
<name>A0ABT5VUR3_9BACT</name>
<reference evidence="2 3" key="1">
    <citation type="submission" date="2022-01" db="EMBL/GenBank/DDBJ databases">
        <title>Labilibaculum sp. nov, a marine bacterium isolated from Antarctica.</title>
        <authorList>
            <person name="Dai W."/>
        </authorList>
    </citation>
    <scope>NUCLEOTIDE SEQUENCE [LARGE SCALE GENOMIC DNA]</scope>
    <source>
        <strain evidence="2 3">DW002</strain>
    </source>
</reference>
<evidence type="ECO:0000313" key="2">
    <source>
        <dbReference type="EMBL" id="MDE5419041.1"/>
    </source>
</evidence>
<dbReference type="RefSeq" id="WP_275110370.1">
    <property type="nucleotide sequence ID" value="NZ_JAKJSC010000002.1"/>
</dbReference>
<dbReference type="Proteomes" id="UP001528920">
    <property type="component" value="Unassembled WGS sequence"/>
</dbReference>
<feature type="transmembrane region" description="Helical" evidence="1">
    <location>
        <begin position="7"/>
        <end position="26"/>
    </location>
</feature>
<evidence type="ECO:0000313" key="3">
    <source>
        <dbReference type="Proteomes" id="UP001528920"/>
    </source>
</evidence>
<keyword evidence="3" id="KW-1185">Reference proteome</keyword>
<protein>
    <submittedName>
        <fullName evidence="2">Uncharacterized protein</fullName>
    </submittedName>
</protein>
<keyword evidence="1" id="KW-1133">Transmembrane helix</keyword>
<organism evidence="2 3">
    <name type="scientific">Paralabilibaculum antarcticum</name>
    <dbReference type="NCBI Taxonomy" id="2912572"/>
    <lineage>
        <taxon>Bacteria</taxon>
        <taxon>Pseudomonadati</taxon>
        <taxon>Bacteroidota</taxon>
        <taxon>Bacteroidia</taxon>
        <taxon>Marinilabiliales</taxon>
        <taxon>Marinifilaceae</taxon>
        <taxon>Paralabilibaculum</taxon>
    </lineage>
</organism>
<accession>A0ABT5VUR3</accession>
<gene>
    <name evidence="2" type="ORF">L3049_13630</name>
</gene>
<proteinExistence type="predicted"/>
<comment type="caution">
    <text evidence="2">The sequence shown here is derived from an EMBL/GenBank/DDBJ whole genome shotgun (WGS) entry which is preliminary data.</text>
</comment>
<keyword evidence="1" id="KW-0812">Transmembrane</keyword>
<keyword evidence="1" id="KW-0472">Membrane</keyword>
<evidence type="ECO:0000256" key="1">
    <source>
        <dbReference type="SAM" id="Phobius"/>
    </source>
</evidence>
<dbReference type="EMBL" id="JAKJSC010000002">
    <property type="protein sequence ID" value="MDE5419041.1"/>
    <property type="molecule type" value="Genomic_DNA"/>
</dbReference>